<protein>
    <submittedName>
        <fullName evidence="2">Uncharacterized protein</fullName>
    </submittedName>
</protein>
<sequence length="113" mass="11947">VRGVRGRRQRRGRNKHGERRPVCVCRQATTDNEECFASRYRGATGCKEAEAVAAEHGVPDESAVSEGPGFAGIRALGVNERGIREGDGICGHGQSRGSQAGDSDDVFGHAVGL</sequence>
<evidence type="ECO:0000256" key="1">
    <source>
        <dbReference type="SAM" id="MobiDB-lite"/>
    </source>
</evidence>
<accession>A0A9P8TCC0</accession>
<feature type="non-terminal residue" evidence="2">
    <location>
        <position position="1"/>
    </location>
</feature>
<feature type="region of interest" description="Disordered" evidence="1">
    <location>
        <begin position="87"/>
        <end position="113"/>
    </location>
</feature>
<gene>
    <name evidence="2" type="ORF">WICPIJ_009623</name>
</gene>
<dbReference type="EMBL" id="JAEUBG010005545">
    <property type="protein sequence ID" value="KAH3674268.1"/>
    <property type="molecule type" value="Genomic_DNA"/>
</dbReference>
<name>A0A9P8TCC0_WICPI</name>
<comment type="caution">
    <text evidence="2">The sequence shown here is derived from an EMBL/GenBank/DDBJ whole genome shotgun (WGS) entry which is preliminary data.</text>
</comment>
<evidence type="ECO:0000313" key="3">
    <source>
        <dbReference type="Proteomes" id="UP000774326"/>
    </source>
</evidence>
<proteinExistence type="predicted"/>
<reference evidence="2" key="1">
    <citation type="journal article" date="2021" name="Open Biol.">
        <title>Shared evolutionary footprints suggest mitochondrial oxidative damage underlies multiple complex I losses in fungi.</title>
        <authorList>
            <person name="Schikora-Tamarit M.A."/>
            <person name="Marcet-Houben M."/>
            <person name="Nosek J."/>
            <person name="Gabaldon T."/>
        </authorList>
    </citation>
    <scope>NUCLEOTIDE SEQUENCE</scope>
    <source>
        <strain evidence="2">CBS2887</strain>
    </source>
</reference>
<keyword evidence="3" id="KW-1185">Reference proteome</keyword>
<evidence type="ECO:0000313" key="2">
    <source>
        <dbReference type="EMBL" id="KAH3674268.1"/>
    </source>
</evidence>
<dbReference type="Proteomes" id="UP000774326">
    <property type="component" value="Unassembled WGS sequence"/>
</dbReference>
<dbReference type="AlphaFoldDB" id="A0A9P8TCC0"/>
<reference evidence="2" key="2">
    <citation type="submission" date="2021-01" db="EMBL/GenBank/DDBJ databases">
        <authorList>
            <person name="Schikora-Tamarit M.A."/>
        </authorList>
    </citation>
    <scope>NUCLEOTIDE SEQUENCE</scope>
    <source>
        <strain evidence="2">CBS2887</strain>
    </source>
</reference>
<organism evidence="2 3">
    <name type="scientific">Wickerhamomyces pijperi</name>
    <name type="common">Yeast</name>
    <name type="synonym">Pichia pijperi</name>
    <dbReference type="NCBI Taxonomy" id="599730"/>
    <lineage>
        <taxon>Eukaryota</taxon>
        <taxon>Fungi</taxon>
        <taxon>Dikarya</taxon>
        <taxon>Ascomycota</taxon>
        <taxon>Saccharomycotina</taxon>
        <taxon>Saccharomycetes</taxon>
        <taxon>Phaffomycetales</taxon>
        <taxon>Wickerhamomycetaceae</taxon>
        <taxon>Wickerhamomyces</taxon>
    </lineage>
</organism>
<feature type="non-terminal residue" evidence="2">
    <location>
        <position position="113"/>
    </location>
</feature>